<evidence type="ECO:0000313" key="7">
    <source>
        <dbReference type="Proteomes" id="UP000192934"/>
    </source>
</evidence>
<dbReference type="InterPro" id="IPR004843">
    <property type="entry name" value="Calcineurin-like_PHP"/>
</dbReference>
<evidence type="ECO:0000256" key="4">
    <source>
        <dbReference type="ARBA" id="ARBA00025742"/>
    </source>
</evidence>
<evidence type="ECO:0000256" key="1">
    <source>
        <dbReference type="ARBA" id="ARBA00022723"/>
    </source>
</evidence>
<dbReference type="InterPro" id="IPR050884">
    <property type="entry name" value="CNP_phosphodiesterase-III"/>
</dbReference>
<dbReference type="InterPro" id="IPR042281">
    <property type="entry name" value="GpdQ_beta-strand"/>
</dbReference>
<dbReference type="InterPro" id="IPR029052">
    <property type="entry name" value="Metallo-depent_PP-like"/>
</dbReference>
<evidence type="ECO:0000256" key="3">
    <source>
        <dbReference type="ARBA" id="ARBA00023004"/>
    </source>
</evidence>
<evidence type="ECO:0000256" key="2">
    <source>
        <dbReference type="ARBA" id="ARBA00022801"/>
    </source>
</evidence>
<dbReference type="Gene3D" id="3.60.21.40">
    <property type="entry name" value="GpdQ, catalytic alpha/beta sandwich domain"/>
    <property type="match status" value="1"/>
</dbReference>
<keyword evidence="3" id="KW-0408">Iron</keyword>
<dbReference type="GO" id="GO:0046872">
    <property type="term" value="F:metal ion binding"/>
    <property type="evidence" value="ECO:0007669"/>
    <property type="project" value="UniProtKB-KW"/>
</dbReference>
<reference evidence="7" key="1">
    <citation type="submission" date="2017-04" db="EMBL/GenBank/DDBJ databases">
        <authorList>
            <person name="Varghese N."/>
            <person name="Submissions S."/>
        </authorList>
    </citation>
    <scope>NUCLEOTIDE SEQUENCE [LARGE SCALE GENOMIC DNA]</scope>
    <source>
        <strain evidence="7">Dd16</strain>
    </source>
</reference>
<accession>A0A1X7GJH9</accession>
<dbReference type="CDD" id="cd07402">
    <property type="entry name" value="MPP_GpdQ"/>
    <property type="match status" value="1"/>
</dbReference>
<name>A0A1X7GJH9_9SPHN</name>
<evidence type="ECO:0000259" key="5">
    <source>
        <dbReference type="Pfam" id="PF00149"/>
    </source>
</evidence>
<dbReference type="SUPFAM" id="SSF56300">
    <property type="entry name" value="Metallo-dependent phosphatases"/>
    <property type="match status" value="1"/>
</dbReference>
<dbReference type="RefSeq" id="WP_085218590.1">
    <property type="nucleotide sequence ID" value="NZ_LT840185.1"/>
</dbReference>
<proteinExistence type="inferred from homology"/>
<dbReference type="Proteomes" id="UP000192934">
    <property type="component" value="Chromosome I"/>
</dbReference>
<dbReference type="STRING" id="941907.SAMN06295910_1943"/>
<dbReference type="PANTHER" id="PTHR42988">
    <property type="entry name" value="PHOSPHOHYDROLASE"/>
    <property type="match status" value="1"/>
</dbReference>
<dbReference type="GO" id="GO:0004112">
    <property type="term" value="F:cyclic-nucleotide phosphodiesterase activity"/>
    <property type="evidence" value="ECO:0007669"/>
    <property type="project" value="InterPro"/>
</dbReference>
<dbReference type="InterPro" id="IPR026575">
    <property type="entry name" value="GpdQ/CpdA-like"/>
</dbReference>
<organism evidence="6 7">
    <name type="scientific">Allosphingosinicella indica</name>
    <dbReference type="NCBI Taxonomy" id="941907"/>
    <lineage>
        <taxon>Bacteria</taxon>
        <taxon>Pseudomonadati</taxon>
        <taxon>Pseudomonadota</taxon>
        <taxon>Alphaproteobacteria</taxon>
        <taxon>Sphingomonadales</taxon>
        <taxon>Sphingomonadaceae</taxon>
        <taxon>Allosphingosinicella</taxon>
    </lineage>
</organism>
<keyword evidence="7" id="KW-1185">Reference proteome</keyword>
<dbReference type="InterPro" id="IPR042283">
    <property type="entry name" value="GpdQ_catalytic"/>
</dbReference>
<gene>
    <name evidence="6" type="ORF">SAMN06295910_1943</name>
</gene>
<dbReference type="Pfam" id="PF00149">
    <property type="entry name" value="Metallophos"/>
    <property type="match status" value="1"/>
</dbReference>
<dbReference type="PANTHER" id="PTHR42988:SF2">
    <property type="entry name" value="CYCLIC NUCLEOTIDE PHOSPHODIESTERASE CBUA0032-RELATED"/>
    <property type="match status" value="1"/>
</dbReference>
<feature type="domain" description="Calcineurin-like phosphoesterase" evidence="5">
    <location>
        <begin position="1"/>
        <end position="195"/>
    </location>
</feature>
<dbReference type="OrthoDB" id="651281at2"/>
<keyword evidence="1" id="KW-0479">Metal-binding</keyword>
<dbReference type="AlphaFoldDB" id="A0A1X7GJH9"/>
<dbReference type="EMBL" id="LT840185">
    <property type="protein sequence ID" value="SMF70759.1"/>
    <property type="molecule type" value="Genomic_DNA"/>
</dbReference>
<protein>
    <submittedName>
        <fullName evidence="6">3',5'-cyclic AMP phosphodiesterase CpdA</fullName>
    </submittedName>
</protein>
<dbReference type="Gene3D" id="3.30.750.180">
    <property type="entry name" value="GpdQ, beta-strand dimerisation domain"/>
    <property type="match status" value="1"/>
</dbReference>
<sequence length="284" mass="31560">MLIAQITDIHLGFEPNNPAEFNRKRLDKVLARLVATNPRPDMLIVSGDMADTGDDSASYKRLRSALSQFPVPTYFCMGNHDSRGAFTRYFPHIPTADGFVQYAVDDWPLRILVLDTLEEGRHSGNFCETRAAWLRARLAEAPDKPTLIVLHHPPIDSGLSWMTENPEAEWVLRLRTILEAQDNIVAMVAGHLHRPVMTQWAGTRLMVCPSTAPQVALDLAAIDPDKPDGRAMIVADAPGYALHLWNGASLVSHFDSAEEHTVLARYEPALQPLVQMLAAERAID</sequence>
<comment type="similarity">
    <text evidence="4">Belongs to the cyclic nucleotide phosphodiesterase class-III family.</text>
</comment>
<evidence type="ECO:0000313" key="6">
    <source>
        <dbReference type="EMBL" id="SMF70759.1"/>
    </source>
</evidence>
<keyword evidence="2" id="KW-0378">Hydrolase</keyword>